<dbReference type="OrthoDB" id="1924068at2759"/>
<name>V7BJW4_PHAVU</name>
<protein>
    <recommendedName>
        <fullName evidence="4">DUF4283 domain-containing protein</fullName>
    </recommendedName>
</protein>
<evidence type="ECO:0000313" key="3">
    <source>
        <dbReference type="Proteomes" id="UP000000226"/>
    </source>
</evidence>
<proteinExistence type="predicted"/>
<evidence type="ECO:0000256" key="1">
    <source>
        <dbReference type="SAM" id="MobiDB-lite"/>
    </source>
</evidence>
<dbReference type="AlphaFoldDB" id="V7BJW4"/>
<dbReference type="EMBL" id="CM002294">
    <property type="protein sequence ID" value="ESW17323.1"/>
    <property type="molecule type" value="Genomic_DNA"/>
</dbReference>
<organism evidence="2 3">
    <name type="scientific">Phaseolus vulgaris</name>
    <name type="common">Kidney bean</name>
    <name type="synonym">French bean</name>
    <dbReference type="NCBI Taxonomy" id="3885"/>
    <lineage>
        <taxon>Eukaryota</taxon>
        <taxon>Viridiplantae</taxon>
        <taxon>Streptophyta</taxon>
        <taxon>Embryophyta</taxon>
        <taxon>Tracheophyta</taxon>
        <taxon>Spermatophyta</taxon>
        <taxon>Magnoliopsida</taxon>
        <taxon>eudicotyledons</taxon>
        <taxon>Gunneridae</taxon>
        <taxon>Pentapetalae</taxon>
        <taxon>rosids</taxon>
        <taxon>fabids</taxon>
        <taxon>Fabales</taxon>
        <taxon>Fabaceae</taxon>
        <taxon>Papilionoideae</taxon>
        <taxon>50 kb inversion clade</taxon>
        <taxon>NPAAA clade</taxon>
        <taxon>indigoferoid/millettioid clade</taxon>
        <taxon>Phaseoleae</taxon>
        <taxon>Phaseolus</taxon>
    </lineage>
</organism>
<dbReference type="Gramene" id="ESW17323">
    <property type="protein sequence ID" value="ESW17323"/>
    <property type="gene ID" value="PHAVU_007G229900g"/>
</dbReference>
<evidence type="ECO:0008006" key="4">
    <source>
        <dbReference type="Google" id="ProtNLM"/>
    </source>
</evidence>
<dbReference type="Proteomes" id="UP000000226">
    <property type="component" value="Chromosome 7"/>
</dbReference>
<accession>V7BJW4</accession>
<reference evidence="3" key="1">
    <citation type="journal article" date="2014" name="Nat. Genet.">
        <title>A reference genome for common bean and genome-wide analysis of dual domestications.</title>
        <authorList>
            <person name="Schmutz J."/>
            <person name="McClean P.E."/>
            <person name="Mamidi S."/>
            <person name="Wu G.A."/>
            <person name="Cannon S.B."/>
            <person name="Grimwood J."/>
            <person name="Jenkins J."/>
            <person name="Shu S."/>
            <person name="Song Q."/>
            <person name="Chavarro C."/>
            <person name="Torres-Torres M."/>
            <person name="Geffroy V."/>
            <person name="Moghaddam S.M."/>
            <person name="Gao D."/>
            <person name="Abernathy B."/>
            <person name="Barry K."/>
            <person name="Blair M."/>
            <person name="Brick M.A."/>
            <person name="Chovatia M."/>
            <person name="Gepts P."/>
            <person name="Goodstein D.M."/>
            <person name="Gonzales M."/>
            <person name="Hellsten U."/>
            <person name="Hyten D.L."/>
            <person name="Jia G."/>
            <person name="Kelly J.D."/>
            <person name="Kudrna D."/>
            <person name="Lee R."/>
            <person name="Richard M.M."/>
            <person name="Miklas P.N."/>
            <person name="Osorno J.M."/>
            <person name="Rodrigues J."/>
            <person name="Thareau V."/>
            <person name="Urrea C.A."/>
            <person name="Wang M."/>
            <person name="Yu Y."/>
            <person name="Zhang M."/>
            <person name="Wing R.A."/>
            <person name="Cregan P.B."/>
            <person name="Rokhsar D.S."/>
            <person name="Jackson S.A."/>
        </authorList>
    </citation>
    <scope>NUCLEOTIDE SEQUENCE [LARGE SCALE GENOMIC DNA]</scope>
    <source>
        <strain evidence="3">cv. G19833</strain>
    </source>
</reference>
<sequence length="253" mass="28908">MVQINEEDYLAGLEDCKNHQLPTPCVKGDFVMVQINEEDYMAGLDDLFSIAKGTGTPLSLDHCTLARSKFFFARVLVDVVLQYDLPLQIMVERKGFALVVDLEYERVSEFCHPWFTKWDMEHSTPNHHIVLTNGIGDDRMLHSIQPEKEVQDAQLSDAQEINNVNDCMHDHNTISPVPDISGLEGKDKVALQDFETGEEHQRKEDDIEESLSDFESERGQQAKNLESEEELLNIQSTEMEMNIRILSIFCCDS</sequence>
<keyword evidence="3" id="KW-1185">Reference proteome</keyword>
<feature type="region of interest" description="Disordered" evidence="1">
    <location>
        <begin position="195"/>
        <end position="227"/>
    </location>
</feature>
<evidence type="ECO:0000313" key="2">
    <source>
        <dbReference type="EMBL" id="ESW17323.1"/>
    </source>
</evidence>
<gene>
    <name evidence="2" type="ORF">PHAVU_007G229900g</name>
</gene>